<evidence type="ECO:0000256" key="23">
    <source>
        <dbReference type="SAM" id="SignalP"/>
    </source>
</evidence>
<evidence type="ECO:0000256" key="4">
    <source>
        <dbReference type="ARBA" id="ARBA00022525"/>
    </source>
</evidence>
<evidence type="ECO:0000256" key="6">
    <source>
        <dbReference type="ARBA" id="ARBA00022670"/>
    </source>
</evidence>
<evidence type="ECO:0000256" key="5">
    <source>
        <dbReference type="ARBA" id="ARBA00022656"/>
    </source>
</evidence>
<feature type="signal peptide" evidence="23">
    <location>
        <begin position="1"/>
        <end position="19"/>
    </location>
</feature>
<evidence type="ECO:0000259" key="25">
    <source>
        <dbReference type="PROSITE" id="PS51670"/>
    </source>
</evidence>
<dbReference type="GO" id="GO:0007599">
    <property type="term" value="P:hemostasis"/>
    <property type="evidence" value="ECO:0007669"/>
    <property type="project" value="UniProtKB-KW"/>
</dbReference>
<dbReference type="AlphaFoldDB" id="A0A913X2U1"/>
<dbReference type="InterPro" id="IPR043504">
    <property type="entry name" value="Peptidase_S1_PA_chymotrypsin"/>
</dbReference>
<keyword evidence="12" id="KW-1015">Disulfide bond</keyword>
<evidence type="ECO:0000259" key="24">
    <source>
        <dbReference type="PROSITE" id="PS50240"/>
    </source>
</evidence>
<dbReference type="InterPro" id="IPR018114">
    <property type="entry name" value="TRYPSIN_HIS"/>
</dbReference>
<proteinExistence type="predicted"/>
<evidence type="ECO:0000256" key="12">
    <source>
        <dbReference type="ARBA" id="ARBA00023157"/>
    </source>
</evidence>
<dbReference type="FunFam" id="2.40.10.10:FF:000011">
    <property type="entry name" value="Coagulation factor X"/>
    <property type="match status" value="1"/>
</dbReference>
<comment type="caution">
    <text evidence="21">Lacks conserved residue(s) required for the propagation of feature annotation.</text>
</comment>
<keyword evidence="9" id="KW-0256">Endoplasmic reticulum</keyword>
<dbReference type="SMART" id="SM00020">
    <property type="entry name" value="Tryp_SPc"/>
    <property type="match status" value="1"/>
</dbReference>
<dbReference type="PANTHER" id="PTHR24264">
    <property type="entry name" value="TRYPSIN-RELATED"/>
    <property type="match status" value="1"/>
</dbReference>
<evidence type="ECO:0000256" key="19">
    <source>
        <dbReference type="ARBA" id="ARBA00042403"/>
    </source>
</evidence>
<evidence type="ECO:0000256" key="3">
    <source>
        <dbReference type="ARBA" id="ARBA00004613"/>
    </source>
</evidence>
<reference evidence="26" key="1">
    <citation type="submission" date="2022-11" db="UniProtKB">
        <authorList>
            <consortium name="EnsemblMetazoa"/>
        </authorList>
    </citation>
    <scope>IDENTIFICATION</scope>
</reference>
<dbReference type="PANTHER" id="PTHR24264:SF54">
    <property type="entry name" value="PEPTIDASE S1 DOMAIN-CONTAINING PROTEIN"/>
    <property type="match status" value="1"/>
</dbReference>
<evidence type="ECO:0000256" key="9">
    <source>
        <dbReference type="ARBA" id="ARBA00022824"/>
    </source>
</evidence>
<dbReference type="Gene3D" id="2.40.10.10">
    <property type="entry name" value="Trypsin-like serine proteases"/>
    <property type="match status" value="2"/>
</dbReference>
<dbReference type="InterPro" id="IPR009003">
    <property type="entry name" value="Peptidase_S1_PA"/>
</dbReference>
<accession>A0A913X2U1</accession>
<dbReference type="CDD" id="cd00190">
    <property type="entry name" value="Tryp_SPc"/>
    <property type="match status" value="1"/>
</dbReference>
<evidence type="ECO:0000256" key="14">
    <source>
        <dbReference type="ARBA" id="ARBA00036045"/>
    </source>
</evidence>
<dbReference type="SUPFAM" id="SSF50494">
    <property type="entry name" value="Trypsin-like serine proteases"/>
    <property type="match status" value="1"/>
</dbReference>
<dbReference type="EC" id="3.4.21.69" evidence="16"/>
<sequence length="252" mass="26705">MKLILSLVGVAILASFAYSACIDNNQNCDYWRKEGHCKGQYEPYMKKNCKKSCGLCDGGGGGGGGGSGQCGYKPSVRIVGGTEAPKGAWPWQAQIRSTSGFTYCGGTLVHPQWVVTAAHCVTKKSASSVRVRLDDIVILTAIEVTRFGTLSSGGSLAKVLMQVSVPVVSQSTCKRAYGSSIHDSMVCAGLARGGKDSCQGDSGGPMVCEQGGKYYLEGVVSWGSGCASPGKYGVYARVRYLRKWINDSMSRY</sequence>
<dbReference type="SMART" id="SM00254">
    <property type="entry name" value="ShKT"/>
    <property type="match status" value="1"/>
</dbReference>
<evidence type="ECO:0000256" key="13">
    <source>
        <dbReference type="ARBA" id="ARBA00023180"/>
    </source>
</evidence>
<keyword evidence="8 22" id="KW-0378">Hydrolase</keyword>
<dbReference type="GO" id="GO:0005783">
    <property type="term" value="C:endoplasmic reticulum"/>
    <property type="evidence" value="ECO:0007669"/>
    <property type="project" value="UniProtKB-SubCell"/>
</dbReference>
<comment type="catalytic activity">
    <reaction evidence="14">
        <text>Degradation of blood coagulation factors Va and VIIIa.</text>
        <dbReference type="EC" id="3.4.21.69"/>
    </reaction>
</comment>
<organism evidence="26 27">
    <name type="scientific">Exaiptasia diaphana</name>
    <name type="common">Tropical sea anemone</name>
    <name type="synonym">Aiptasia pulchella</name>
    <dbReference type="NCBI Taxonomy" id="2652724"/>
    <lineage>
        <taxon>Eukaryota</taxon>
        <taxon>Metazoa</taxon>
        <taxon>Cnidaria</taxon>
        <taxon>Anthozoa</taxon>
        <taxon>Hexacorallia</taxon>
        <taxon>Actiniaria</taxon>
        <taxon>Aiptasiidae</taxon>
        <taxon>Exaiptasia</taxon>
    </lineage>
</organism>
<evidence type="ECO:0000256" key="22">
    <source>
        <dbReference type="RuleBase" id="RU363034"/>
    </source>
</evidence>
<keyword evidence="27" id="KW-1185">Reference proteome</keyword>
<dbReference type="EnsemblMetazoa" id="XM_021042331.2">
    <property type="protein sequence ID" value="XP_020897990.1"/>
    <property type="gene ID" value="LOC110236781"/>
</dbReference>
<evidence type="ECO:0000256" key="20">
    <source>
        <dbReference type="ARBA" id="ARBA00042906"/>
    </source>
</evidence>
<dbReference type="GO" id="GO:0005615">
    <property type="term" value="C:extracellular space"/>
    <property type="evidence" value="ECO:0007669"/>
    <property type="project" value="TreeGrafter"/>
</dbReference>
<evidence type="ECO:0000256" key="11">
    <source>
        <dbReference type="ARBA" id="ARBA00023034"/>
    </source>
</evidence>
<protein>
    <recommendedName>
        <fullName evidence="17">Vitamin K-dependent protein C</fullName>
        <ecNumber evidence="16">3.4.21.69</ecNumber>
    </recommendedName>
    <alternativeName>
        <fullName evidence="20">Anticoagulant protein C</fullName>
    </alternativeName>
    <alternativeName>
        <fullName evidence="18">Autoprothrombin IIA</fullName>
    </alternativeName>
    <alternativeName>
        <fullName evidence="19">Blood coagulation factor XIV</fullName>
    </alternativeName>
</protein>
<dbReference type="GO" id="GO:0090729">
    <property type="term" value="F:toxin activity"/>
    <property type="evidence" value="ECO:0007669"/>
    <property type="project" value="UniProtKB-KW"/>
</dbReference>
<dbReference type="GO" id="GO:0005794">
    <property type="term" value="C:Golgi apparatus"/>
    <property type="evidence" value="ECO:0007669"/>
    <property type="project" value="UniProtKB-SubCell"/>
</dbReference>
<evidence type="ECO:0000313" key="27">
    <source>
        <dbReference type="Proteomes" id="UP000887567"/>
    </source>
</evidence>
<dbReference type="GO" id="GO:0006508">
    <property type="term" value="P:proteolysis"/>
    <property type="evidence" value="ECO:0007669"/>
    <property type="project" value="UniProtKB-KW"/>
</dbReference>
<keyword evidence="23" id="KW-0732">Signal</keyword>
<evidence type="ECO:0000256" key="15">
    <source>
        <dbReference type="ARBA" id="ARBA00037553"/>
    </source>
</evidence>
<dbReference type="GeneID" id="110236781"/>
<keyword evidence="7" id="KW-0356">Hemostasis</keyword>
<feature type="domain" description="ShKT" evidence="25">
    <location>
        <begin position="21"/>
        <end position="56"/>
    </location>
</feature>
<dbReference type="Pfam" id="PF01549">
    <property type="entry name" value="ShK"/>
    <property type="match status" value="1"/>
</dbReference>
<dbReference type="PROSITE" id="PS00134">
    <property type="entry name" value="TRYPSIN_HIS"/>
    <property type="match status" value="1"/>
</dbReference>
<name>A0A913X2U1_EXADI</name>
<dbReference type="Gene3D" id="1.10.10.1940">
    <property type="match status" value="1"/>
</dbReference>
<dbReference type="GO" id="GO:0004252">
    <property type="term" value="F:serine-type endopeptidase activity"/>
    <property type="evidence" value="ECO:0007669"/>
    <property type="project" value="UniProtKB-EC"/>
</dbReference>
<evidence type="ECO:0000256" key="16">
    <source>
        <dbReference type="ARBA" id="ARBA00038995"/>
    </source>
</evidence>
<evidence type="ECO:0000256" key="18">
    <source>
        <dbReference type="ARBA" id="ARBA00041306"/>
    </source>
</evidence>
<feature type="domain" description="Peptidase S1" evidence="24">
    <location>
        <begin position="78"/>
        <end position="250"/>
    </location>
</feature>
<dbReference type="Proteomes" id="UP000887567">
    <property type="component" value="Unplaced"/>
</dbReference>
<evidence type="ECO:0000313" key="26">
    <source>
        <dbReference type="EnsemblMetazoa" id="XP_020897990.1"/>
    </source>
</evidence>
<keyword evidence="11" id="KW-0333">Golgi apparatus</keyword>
<dbReference type="OrthoDB" id="93664at2759"/>
<dbReference type="InterPro" id="IPR050127">
    <property type="entry name" value="Serine_Proteases_S1"/>
</dbReference>
<comment type="function">
    <text evidence="15">Protein C is a vitamin K-dependent serine protease that regulates blood coagulation by inactivating factors Va and VIIIa in the presence of calcium ions and phospholipids. Exerts a protective effect on the endothelial cell barrier function.</text>
</comment>
<dbReference type="Pfam" id="PF00089">
    <property type="entry name" value="Trypsin"/>
    <property type="match status" value="2"/>
</dbReference>
<evidence type="ECO:0000256" key="21">
    <source>
        <dbReference type="PROSITE-ProRule" id="PRU01005"/>
    </source>
</evidence>
<dbReference type="KEGG" id="epa:110236781"/>
<comment type="subcellular location">
    <subcellularLocation>
        <location evidence="1">Endoplasmic reticulum</location>
    </subcellularLocation>
    <subcellularLocation>
        <location evidence="2">Golgi apparatus</location>
    </subcellularLocation>
    <subcellularLocation>
        <location evidence="3">Secreted</location>
    </subcellularLocation>
</comment>
<keyword evidence="6 22" id="KW-0645">Protease</keyword>
<dbReference type="RefSeq" id="XP_020897990.1">
    <property type="nucleotide sequence ID" value="XM_021042331.2"/>
</dbReference>
<dbReference type="InterPro" id="IPR001254">
    <property type="entry name" value="Trypsin_dom"/>
</dbReference>
<keyword evidence="4" id="KW-0964">Secreted</keyword>
<dbReference type="PROSITE" id="PS50240">
    <property type="entry name" value="TRYPSIN_DOM"/>
    <property type="match status" value="1"/>
</dbReference>
<dbReference type="PROSITE" id="PS51670">
    <property type="entry name" value="SHKT"/>
    <property type="match status" value="1"/>
</dbReference>
<evidence type="ECO:0000256" key="7">
    <source>
        <dbReference type="ARBA" id="ARBA00022696"/>
    </source>
</evidence>
<dbReference type="InterPro" id="IPR003582">
    <property type="entry name" value="ShKT_dom"/>
</dbReference>
<evidence type="ECO:0000256" key="2">
    <source>
        <dbReference type="ARBA" id="ARBA00004555"/>
    </source>
</evidence>
<evidence type="ECO:0000256" key="17">
    <source>
        <dbReference type="ARBA" id="ARBA00040219"/>
    </source>
</evidence>
<dbReference type="OMA" id="FAYSACI"/>
<evidence type="ECO:0000256" key="8">
    <source>
        <dbReference type="ARBA" id="ARBA00022801"/>
    </source>
</evidence>
<evidence type="ECO:0000256" key="10">
    <source>
        <dbReference type="ARBA" id="ARBA00022825"/>
    </source>
</evidence>
<evidence type="ECO:0000256" key="1">
    <source>
        <dbReference type="ARBA" id="ARBA00004240"/>
    </source>
</evidence>
<keyword evidence="5" id="KW-0800">Toxin</keyword>
<dbReference type="PROSITE" id="PS00135">
    <property type="entry name" value="TRYPSIN_SER"/>
    <property type="match status" value="1"/>
</dbReference>
<keyword evidence="10 22" id="KW-0720">Serine protease</keyword>
<keyword evidence="13" id="KW-0325">Glycoprotein</keyword>
<feature type="chain" id="PRO_5036895120" description="Vitamin K-dependent protein C" evidence="23">
    <location>
        <begin position="20"/>
        <end position="252"/>
    </location>
</feature>
<dbReference type="InterPro" id="IPR033116">
    <property type="entry name" value="TRYPSIN_SER"/>
</dbReference>